<accession>A0A814UJW7</accession>
<organism evidence="3 5">
    <name type="scientific">Didymodactylos carnosus</name>
    <dbReference type="NCBI Taxonomy" id="1234261"/>
    <lineage>
        <taxon>Eukaryota</taxon>
        <taxon>Metazoa</taxon>
        <taxon>Spiralia</taxon>
        <taxon>Gnathifera</taxon>
        <taxon>Rotifera</taxon>
        <taxon>Eurotatoria</taxon>
        <taxon>Bdelloidea</taxon>
        <taxon>Philodinida</taxon>
        <taxon>Philodinidae</taxon>
        <taxon>Didymodactylos</taxon>
    </lineage>
</organism>
<dbReference type="Pfam" id="PF13613">
    <property type="entry name" value="HTH_Tnp_4"/>
    <property type="match status" value="1"/>
</dbReference>
<dbReference type="Proteomes" id="UP000681722">
    <property type="component" value="Unassembled WGS sequence"/>
</dbReference>
<feature type="domain" description="Transposase Helix-turn-helix" evidence="2">
    <location>
        <begin position="144"/>
        <end position="171"/>
    </location>
</feature>
<name>A0A814UJW7_9BILA</name>
<evidence type="ECO:0000259" key="2">
    <source>
        <dbReference type="Pfam" id="PF13613"/>
    </source>
</evidence>
<evidence type="ECO:0000256" key="1">
    <source>
        <dbReference type="SAM" id="MobiDB-lite"/>
    </source>
</evidence>
<sequence>MRRDVTSLSATKDPRICSEPFSSDDFVQQSNQVMLSSDAIPIWKGKADGSGRTSRSRSETSLGRDDRSGGRSRNFSASFNIADFNVEEEMQLLRAKVLVLKLQTLPPSLETYENDDESIALYTGFPSYAVARFVLDLADPGKNDLAKRFHVSHMTVSRLFDRWINYLYIRFAKFPIFLTAEYVKQHLHPTFTSFPNCALVIDSFPVYIQ</sequence>
<protein>
    <recommendedName>
        <fullName evidence="2">Transposase Helix-turn-helix domain-containing protein</fullName>
    </recommendedName>
</protein>
<proteinExistence type="predicted"/>
<dbReference type="Proteomes" id="UP000663829">
    <property type="component" value="Unassembled WGS sequence"/>
</dbReference>
<comment type="caution">
    <text evidence="3">The sequence shown here is derived from an EMBL/GenBank/DDBJ whole genome shotgun (WGS) entry which is preliminary data.</text>
</comment>
<feature type="region of interest" description="Disordered" evidence="1">
    <location>
        <begin position="44"/>
        <end position="71"/>
    </location>
</feature>
<keyword evidence="5" id="KW-1185">Reference proteome</keyword>
<reference evidence="3" key="1">
    <citation type="submission" date="2021-02" db="EMBL/GenBank/DDBJ databases">
        <authorList>
            <person name="Nowell W R."/>
        </authorList>
    </citation>
    <scope>NUCLEOTIDE SEQUENCE</scope>
</reference>
<evidence type="ECO:0000313" key="5">
    <source>
        <dbReference type="Proteomes" id="UP000663829"/>
    </source>
</evidence>
<dbReference type="OrthoDB" id="6369483at2759"/>
<evidence type="ECO:0000313" key="3">
    <source>
        <dbReference type="EMBL" id="CAF1175058.1"/>
    </source>
</evidence>
<evidence type="ECO:0000313" key="4">
    <source>
        <dbReference type="EMBL" id="CAF3939018.1"/>
    </source>
</evidence>
<dbReference type="EMBL" id="CAJNOQ010007653">
    <property type="protein sequence ID" value="CAF1175058.1"/>
    <property type="molecule type" value="Genomic_DNA"/>
</dbReference>
<gene>
    <name evidence="3" type="ORF">GPM918_LOCUS22393</name>
    <name evidence="4" type="ORF">SRO942_LOCUS22392</name>
</gene>
<dbReference type="EMBL" id="CAJOBC010007654">
    <property type="protein sequence ID" value="CAF3939018.1"/>
    <property type="molecule type" value="Genomic_DNA"/>
</dbReference>
<feature type="compositionally biased region" description="Basic and acidic residues" evidence="1">
    <location>
        <begin position="56"/>
        <end position="69"/>
    </location>
</feature>
<dbReference type="AlphaFoldDB" id="A0A814UJW7"/>
<dbReference type="InterPro" id="IPR027805">
    <property type="entry name" value="Transposase_HTH_dom"/>
</dbReference>
<dbReference type="PANTHER" id="PTHR23080">
    <property type="entry name" value="THAP DOMAIN PROTEIN"/>
    <property type="match status" value="1"/>
</dbReference>